<dbReference type="HOGENOM" id="CLU_2758381_0_0_1"/>
<dbReference type="EMBL" id="GL870877">
    <property type="protein sequence ID" value="EIJ88912.1"/>
    <property type="molecule type" value="Genomic_DNA"/>
</dbReference>
<evidence type="ECO:0000313" key="1">
    <source>
        <dbReference type="EMBL" id="EIJ88912.1"/>
    </source>
</evidence>
<dbReference type="OMA" id="IKYFMRE"/>
<dbReference type="VEuPathDB" id="MicrosporidiaDB:NEQG_00731"/>
<name>I3EI65_NEMP3</name>
<protein>
    <submittedName>
        <fullName evidence="1">Uncharacterized protein</fullName>
    </submittedName>
</protein>
<organism evidence="1 2">
    <name type="scientific">Nematocida parisii (strain ERTm3)</name>
    <name type="common">Nematode killer fungus</name>
    <dbReference type="NCBI Taxonomy" id="935791"/>
    <lineage>
        <taxon>Eukaryota</taxon>
        <taxon>Fungi</taxon>
        <taxon>Fungi incertae sedis</taxon>
        <taxon>Microsporidia</taxon>
        <taxon>Nematocida</taxon>
    </lineage>
</organism>
<keyword evidence="2" id="KW-1185">Reference proteome</keyword>
<dbReference type="Proteomes" id="UP000002872">
    <property type="component" value="Unassembled WGS sequence"/>
</dbReference>
<dbReference type="OrthoDB" id="2187612at2759"/>
<gene>
    <name evidence="1" type="ORF">NEQG_00731</name>
</gene>
<accession>I3EI65</accession>
<proteinExistence type="predicted"/>
<sequence length="70" mass="7981">MGQLSIISCIKYFMREINTKDVAAVMDIVSYEYITPSDAKSLSREFASANAMLSDEIRLFLKNFYTSVDQ</sequence>
<dbReference type="AlphaFoldDB" id="I3EI65"/>
<dbReference type="InParanoid" id="I3EI65"/>
<reference evidence="1" key="1">
    <citation type="submission" date="2011-01" db="EMBL/GenBank/DDBJ databases">
        <title>The Genome Sequence of Nematocida parisii strain ERTm3.</title>
        <authorList>
            <consortium name="The Broad Institute Genome Sequencing Platform"/>
            <consortium name="The Broad Institute Genome Sequencing Center for Infectious Disease"/>
            <person name="Cuomo C."/>
            <person name="Troemel E."/>
            <person name="Young S.K."/>
            <person name="Zeng Q."/>
            <person name="Gargeya S."/>
            <person name="Fitzgerald M."/>
            <person name="Haas B."/>
            <person name="Abouelleil A."/>
            <person name="Alvarado L."/>
            <person name="Arachchi H.M."/>
            <person name="Berlin A."/>
            <person name="Chapman S.B."/>
            <person name="Gearin G."/>
            <person name="Goldberg J."/>
            <person name="Griggs A."/>
            <person name="Gujja S."/>
            <person name="Hansen M."/>
            <person name="Heiman D."/>
            <person name="Howarth C."/>
            <person name="Larimer J."/>
            <person name="Lui A."/>
            <person name="MacDonald P.J.P."/>
            <person name="McCowen C."/>
            <person name="Montmayeur A."/>
            <person name="Murphy C."/>
            <person name="Neiman D."/>
            <person name="Pearson M."/>
            <person name="Priest M."/>
            <person name="Roberts A."/>
            <person name="Saif S."/>
            <person name="Shea T."/>
            <person name="Sisk P."/>
            <person name="Stolte C."/>
            <person name="Sykes S."/>
            <person name="Wortman J."/>
            <person name="Nusbaum C."/>
            <person name="Birren B."/>
        </authorList>
    </citation>
    <scope>NUCLEOTIDE SEQUENCE</scope>
    <source>
        <strain evidence="1">ERTm3</strain>
    </source>
</reference>
<evidence type="ECO:0000313" key="2">
    <source>
        <dbReference type="Proteomes" id="UP000002872"/>
    </source>
</evidence>